<protein>
    <submittedName>
        <fullName evidence="1">Uncharacterized protein</fullName>
    </submittedName>
</protein>
<organism evidence="1 2">
    <name type="scientific">Lactococcus cremoris subsp. tructae</name>
    <dbReference type="NCBI Taxonomy" id="542833"/>
    <lineage>
        <taxon>Bacteria</taxon>
        <taxon>Bacillati</taxon>
        <taxon>Bacillota</taxon>
        <taxon>Bacilli</taxon>
        <taxon>Lactobacillales</taxon>
        <taxon>Streptococcaceae</taxon>
        <taxon>Lactococcus</taxon>
    </lineage>
</organism>
<dbReference type="EMBL" id="JXKC01000003">
    <property type="protein sequence ID" value="PCS19461.1"/>
    <property type="molecule type" value="Genomic_DNA"/>
</dbReference>
<dbReference type="Proteomes" id="UP000218711">
    <property type="component" value="Unassembled WGS sequence"/>
</dbReference>
<name>A0A2A5SUA9_LACLC</name>
<evidence type="ECO:0000313" key="2">
    <source>
        <dbReference type="Proteomes" id="UP000218711"/>
    </source>
</evidence>
<evidence type="ECO:0000313" key="1">
    <source>
        <dbReference type="EMBL" id="PCS19461.1"/>
    </source>
</evidence>
<sequence length="38" mass="4489">MIPLDEKYFKLVADKISNLSGCYYYIAQRVKFSKVKTQ</sequence>
<reference evidence="1 2" key="1">
    <citation type="submission" date="2014-12" db="EMBL/GenBank/DDBJ databases">
        <title>Draft genome sequences of 10 type strains of Lactococcus.</title>
        <authorList>
            <person name="Sun Z."/>
            <person name="Zhong Z."/>
            <person name="Liu W."/>
            <person name="Zhang W."/>
            <person name="Zhang H."/>
        </authorList>
    </citation>
    <scope>NUCLEOTIDE SEQUENCE [LARGE SCALE GENOMIC DNA]</scope>
    <source>
        <strain evidence="1 2">DSM 21502</strain>
    </source>
</reference>
<accession>A0A2A5SUA9</accession>
<comment type="caution">
    <text evidence="1">The sequence shown here is derived from an EMBL/GenBank/DDBJ whole genome shotgun (WGS) entry which is preliminary data.</text>
</comment>
<gene>
    <name evidence="1" type="ORF">RU92_GL001792</name>
</gene>
<proteinExistence type="predicted"/>
<dbReference type="AlphaFoldDB" id="A0A2A5SUA9"/>